<proteinExistence type="predicted"/>
<dbReference type="RefSeq" id="WP_344699205.1">
    <property type="nucleotide sequence ID" value="NZ_BAABBM010000001.1"/>
</dbReference>
<sequence length="141" mass="14892">MRGFSLLLLGAALGSCAAVPGSSDQSARSAKMERRFQELTANKVAQPSVNCLPAYRSSANDMTVIDDRTVVFQQNSSRVYVAHMQGSCPNIGVGPYALVTHQVGTASICRGDIADVVDTMARTTVGSCVFGDFTPYVRPGA</sequence>
<keyword evidence="3" id="KW-1185">Reference proteome</keyword>
<keyword evidence="1" id="KW-0732">Signal</keyword>
<dbReference type="Pfam" id="PF20101">
    <property type="entry name" value="DUF6491"/>
    <property type="match status" value="1"/>
</dbReference>
<feature type="signal peptide" evidence="1">
    <location>
        <begin position="1"/>
        <end position="17"/>
    </location>
</feature>
<dbReference type="Proteomes" id="UP001500827">
    <property type="component" value="Unassembled WGS sequence"/>
</dbReference>
<evidence type="ECO:0000256" key="1">
    <source>
        <dbReference type="SAM" id="SignalP"/>
    </source>
</evidence>
<evidence type="ECO:0008006" key="4">
    <source>
        <dbReference type="Google" id="ProtNLM"/>
    </source>
</evidence>
<comment type="caution">
    <text evidence="2">The sequence shown here is derived from an EMBL/GenBank/DDBJ whole genome shotgun (WGS) entry which is preliminary data.</text>
</comment>
<name>A0ABP7LFB5_9SPHN</name>
<evidence type="ECO:0000313" key="3">
    <source>
        <dbReference type="Proteomes" id="UP001500827"/>
    </source>
</evidence>
<reference evidence="3" key="1">
    <citation type="journal article" date="2019" name="Int. J. Syst. Evol. Microbiol.">
        <title>The Global Catalogue of Microorganisms (GCM) 10K type strain sequencing project: providing services to taxonomists for standard genome sequencing and annotation.</title>
        <authorList>
            <consortium name="The Broad Institute Genomics Platform"/>
            <consortium name="The Broad Institute Genome Sequencing Center for Infectious Disease"/>
            <person name="Wu L."/>
            <person name="Ma J."/>
        </authorList>
    </citation>
    <scope>NUCLEOTIDE SEQUENCE [LARGE SCALE GENOMIC DNA]</scope>
    <source>
        <strain evidence="3">JCM 17543</strain>
    </source>
</reference>
<protein>
    <recommendedName>
        <fullName evidence="4">Lipoprotein</fullName>
    </recommendedName>
</protein>
<dbReference type="InterPro" id="IPR045500">
    <property type="entry name" value="DUF6491"/>
</dbReference>
<organism evidence="2 3">
    <name type="scientific">Sphingomonas limnosediminicola</name>
    <dbReference type="NCBI Taxonomy" id="940133"/>
    <lineage>
        <taxon>Bacteria</taxon>
        <taxon>Pseudomonadati</taxon>
        <taxon>Pseudomonadota</taxon>
        <taxon>Alphaproteobacteria</taxon>
        <taxon>Sphingomonadales</taxon>
        <taxon>Sphingomonadaceae</taxon>
        <taxon>Sphingomonas</taxon>
    </lineage>
</organism>
<gene>
    <name evidence="2" type="ORF">GCM10022276_16590</name>
</gene>
<evidence type="ECO:0000313" key="2">
    <source>
        <dbReference type="EMBL" id="GAA3898306.1"/>
    </source>
</evidence>
<dbReference type="PROSITE" id="PS51257">
    <property type="entry name" value="PROKAR_LIPOPROTEIN"/>
    <property type="match status" value="1"/>
</dbReference>
<accession>A0ABP7LFB5</accession>
<feature type="chain" id="PRO_5046577974" description="Lipoprotein" evidence="1">
    <location>
        <begin position="18"/>
        <end position="141"/>
    </location>
</feature>
<dbReference type="EMBL" id="BAABBM010000001">
    <property type="protein sequence ID" value="GAA3898306.1"/>
    <property type="molecule type" value="Genomic_DNA"/>
</dbReference>